<name>D8LMI1_ECTSI</name>
<dbReference type="EMBL" id="FN649728">
    <property type="protein sequence ID" value="CBN77591.1"/>
    <property type="molecule type" value="Genomic_DNA"/>
</dbReference>
<keyword evidence="2 3" id="KW-0040">ANK repeat</keyword>
<dbReference type="PROSITE" id="PS50088">
    <property type="entry name" value="ANK_REPEAT"/>
    <property type="match status" value="3"/>
</dbReference>
<dbReference type="AlphaFoldDB" id="D8LMI1"/>
<feature type="repeat" description="ANK" evidence="3">
    <location>
        <begin position="118"/>
        <end position="150"/>
    </location>
</feature>
<dbReference type="STRING" id="2880.D8LMI1"/>
<reference evidence="5 6" key="1">
    <citation type="journal article" date="2010" name="Nature">
        <title>The Ectocarpus genome and the independent evolution of multicellularity in brown algae.</title>
        <authorList>
            <person name="Cock J.M."/>
            <person name="Sterck L."/>
            <person name="Rouze P."/>
            <person name="Scornet D."/>
            <person name="Allen A.E."/>
            <person name="Amoutzias G."/>
            <person name="Anthouard V."/>
            <person name="Artiguenave F."/>
            <person name="Aury J.M."/>
            <person name="Badger J.H."/>
            <person name="Beszteri B."/>
            <person name="Billiau K."/>
            <person name="Bonnet E."/>
            <person name="Bothwell J.H."/>
            <person name="Bowler C."/>
            <person name="Boyen C."/>
            <person name="Brownlee C."/>
            <person name="Carrano C.J."/>
            <person name="Charrier B."/>
            <person name="Cho G.Y."/>
            <person name="Coelho S.M."/>
            <person name="Collen J."/>
            <person name="Corre E."/>
            <person name="Da Silva C."/>
            <person name="Delage L."/>
            <person name="Delaroque N."/>
            <person name="Dittami S.M."/>
            <person name="Doulbeau S."/>
            <person name="Elias M."/>
            <person name="Farnham G."/>
            <person name="Gachon C.M."/>
            <person name="Gschloessl B."/>
            <person name="Heesch S."/>
            <person name="Jabbari K."/>
            <person name="Jubin C."/>
            <person name="Kawai H."/>
            <person name="Kimura K."/>
            <person name="Kloareg B."/>
            <person name="Kupper F.C."/>
            <person name="Lang D."/>
            <person name="Le Bail A."/>
            <person name="Leblanc C."/>
            <person name="Lerouge P."/>
            <person name="Lohr M."/>
            <person name="Lopez P.J."/>
            <person name="Martens C."/>
            <person name="Maumus F."/>
            <person name="Michel G."/>
            <person name="Miranda-Saavedra D."/>
            <person name="Morales J."/>
            <person name="Moreau H."/>
            <person name="Motomura T."/>
            <person name="Nagasato C."/>
            <person name="Napoli C.A."/>
            <person name="Nelson D.R."/>
            <person name="Nyvall-Collen P."/>
            <person name="Peters A.F."/>
            <person name="Pommier C."/>
            <person name="Potin P."/>
            <person name="Poulain J."/>
            <person name="Quesneville H."/>
            <person name="Read B."/>
            <person name="Rensing S.A."/>
            <person name="Ritter A."/>
            <person name="Rousvoal S."/>
            <person name="Samanta M."/>
            <person name="Samson G."/>
            <person name="Schroeder D.C."/>
            <person name="Segurens B."/>
            <person name="Strittmatter M."/>
            <person name="Tonon T."/>
            <person name="Tregear J.W."/>
            <person name="Valentin K."/>
            <person name="von Dassow P."/>
            <person name="Yamagishi T."/>
            <person name="Van de Peer Y."/>
            <person name="Wincker P."/>
        </authorList>
    </citation>
    <scope>NUCLEOTIDE SEQUENCE [LARGE SCALE GENOMIC DNA]</scope>
    <source>
        <strain evidence="6">Ec32 / CCAP1310/4</strain>
    </source>
</reference>
<proteinExistence type="predicted"/>
<protein>
    <submittedName>
        <fullName evidence="5">Uncharacterized protein</fullName>
    </submittedName>
</protein>
<feature type="compositionally biased region" description="Low complexity" evidence="4">
    <location>
        <begin position="274"/>
        <end position="293"/>
    </location>
</feature>
<dbReference type="EMBL" id="FN648596">
    <property type="protein sequence ID" value="CBN77591.1"/>
    <property type="molecule type" value="Genomic_DNA"/>
</dbReference>
<organism evidence="5 6">
    <name type="scientific">Ectocarpus siliculosus</name>
    <name type="common">Brown alga</name>
    <name type="synonym">Conferva siliculosa</name>
    <dbReference type="NCBI Taxonomy" id="2880"/>
    <lineage>
        <taxon>Eukaryota</taxon>
        <taxon>Sar</taxon>
        <taxon>Stramenopiles</taxon>
        <taxon>Ochrophyta</taxon>
        <taxon>PX clade</taxon>
        <taxon>Phaeophyceae</taxon>
        <taxon>Ectocarpales</taxon>
        <taxon>Ectocarpaceae</taxon>
        <taxon>Ectocarpus</taxon>
    </lineage>
</organism>
<feature type="repeat" description="ANK" evidence="3">
    <location>
        <begin position="184"/>
        <end position="216"/>
    </location>
</feature>
<dbReference type="PANTHER" id="PTHR24180:SF45">
    <property type="entry name" value="POLY [ADP-RIBOSE] POLYMERASE TANKYRASE"/>
    <property type="match status" value="1"/>
</dbReference>
<dbReference type="PANTHER" id="PTHR24180">
    <property type="entry name" value="CYCLIN-DEPENDENT KINASE INHIBITOR 2C-RELATED"/>
    <property type="match status" value="1"/>
</dbReference>
<feature type="repeat" description="ANK" evidence="3">
    <location>
        <begin position="151"/>
        <end position="183"/>
    </location>
</feature>
<dbReference type="SMART" id="SM00248">
    <property type="entry name" value="ANK"/>
    <property type="match status" value="4"/>
</dbReference>
<dbReference type="Proteomes" id="UP000002630">
    <property type="component" value="Linkage Group LG03"/>
</dbReference>
<evidence type="ECO:0000256" key="3">
    <source>
        <dbReference type="PROSITE-ProRule" id="PRU00023"/>
    </source>
</evidence>
<dbReference type="Gene3D" id="1.25.40.20">
    <property type="entry name" value="Ankyrin repeat-containing domain"/>
    <property type="match status" value="2"/>
</dbReference>
<evidence type="ECO:0000256" key="2">
    <source>
        <dbReference type="ARBA" id="ARBA00023043"/>
    </source>
</evidence>
<gene>
    <name evidence="5" type="ORF">Esi_0004_0220</name>
</gene>
<evidence type="ECO:0000313" key="6">
    <source>
        <dbReference type="Proteomes" id="UP000002630"/>
    </source>
</evidence>
<dbReference type="InterPro" id="IPR036770">
    <property type="entry name" value="Ankyrin_rpt-contain_sf"/>
</dbReference>
<dbReference type="eggNOG" id="KOG4177">
    <property type="taxonomic scope" value="Eukaryota"/>
</dbReference>
<evidence type="ECO:0000256" key="1">
    <source>
        <dbReference type="ARBA" id="ARBA00022737"/>
    </source>
</evidence>
<dbReference type="Pfam" id="PF00023">
    <property type="entry name" value="Ank"/>
    <property type="match status" value="1"/>
</dbReference>
<keyword evidence="1" id="KW-0677">Repeat</keyword>
<dbReference type="PROSITE" id="PS50297">
    <property type="entry name" value="ANK_REP_REGION"/>
    <property type="match status" value="3"/>
</dbReference>
<dbReference type="OrthoDB" id="194358at2759"/>
<dbReference type="InterPro" id="IPR002110">
    <property type="entry name" value="Ankyrin_rpt"/>
</dbReference>
<evidence type="ECO:0000256" key="4">
    <source>
        <dbReference type="SAM" id="MobiDB-lite"/>
    </source>
</evidence>
<feature type="region of interest" description="Disordered" evidence="4">
    <location>
        <begin position="272"/>
        <end position="293"/>
    </location>
</feature>
<dbReference type="Pfam" id="PF12796">
    <property type="entry name" value="Ank_2"/>
    <property type="match status" value="1"/>
</dbReference>
<sequence>MIEPVTMIVDTPVWGVTAGVMNPTGTHEQEQQRLRGCWLQAAARHANITAKITNALVIRLESSDDNLRGLEQQGPPFLPLHVAASQGMTDAGRVVLERARNHQSSQLNDVVNMPDATLGCTPLHWAAMLNRVDFMLLLLDHGADVDSRDFAGRTPLFCCAAFGGVEAAALLLERNADENAKDSRGLTPLHAAAAGGHLEVADELISAGADVRRQAFVGSMPRHVAEREGHASMVELLVNAARSLEGGVDPSDAHGGGPANWLIPELRASIGGCPSSSPSVQQQQQQLQQLSAA</sequence>
<evidence type="ECO:0000313" key="5">
    <source>
        <dbReference type="EMBL" id="CBN77591.1"/>
    </source>
</evidence>
<dbReference type="InterPro" id="IPR051637">
    <property type="entry name" value="Ank_repeat_dom-contain_49"/>
</dbReference>
<accession>D8LMI1</accession>
<keyword evidence="6" id="KW-1185">Reference proteome</keyword>
<dbReference type="SUPFAM" id="SSF48403">
    <property type="entry name" value="Ankyrin repeat"/>
    <property type="match status" value="1"/>
</dbReference>
<dbReference type="InParanoid" id="D8LMI1"/>